<feature type="coiled-coil region" evidence="7">
    <location>
        <begin position="57"/>
        <end position="84"/>
    </location>
</feature>
<protein>
    <submittedName>
        <fullName evidence="10">WD40-repeat-containing domain protein</fullName>
    </submittedName>
</protein>
<dbReference type="PANTHER" id="PTHR15653">
    <property type="entry name" value="STRIATIN"/>
    <property type="match status" value="1"/>
</dbReference>
<dbReference type="InterPro" id="IPR019775">
    <property type="entry name" value="WD40_repeat_CS"/>
</dbReference>
<evidence type="ECO:0000313" key="11">
    <source>
        <dbReference type="Proteomes" id="UP000193411"/>
    </source>
</evidence>
<dbReference type="InterPro" id="IPR013258">
    <property type="entry name" value="Striatin_N"/>
</dbReference>
<name>A0A1Y2HWU8_9FUNG</name>
<dbReference type="GO" id="GO:0005516">
    <property type="term" value="F:calmodulin binding"/>
    <property type="evidence" value="ECO:0007669"/>
    <property type="project" value="UniProtKB-KW"/>
</dbReference>
<dbReference type="PROSITE" id="PS00678">
    <property type="entry name" value="WD_REPEATS_1"/>
    <property type="match status" value="1"/>
</dbReference>
<evidence type="ECO:0000256" key="7">
    <source>
        <dbReference type="SAM" id="Coils"/>
    </source>
</evidence>
<feature type="repeat" description="WD" evidence="6">
    <location>
        <begin position="442"/>
        <end position="474"/>
    </location>
</feature>
<dbReference type="CDD" id="cd00200">
    <property type="entry name" value="WD40"/>
    <property type="match status" value="1"/>
</dbReference>
<keyword evidence="2 6" id="KW-0853">WD repeat</keyword>
<comment type="caution">
    <text evidence="10">The sequence shown here is derived from an EMBL/GenBank/DDBJ whole genome shotgun (WGS) entry which is preliminary data.</text>
</comment>
<feature type="compositionally biased region" description="Polar residues" evidence="8">
    <location>
        <begin position="130"/>
        <end position="139"/>
    </location>
</feature>
<dbReference type="InterPro" id="IPR015943">
    <property type="entry name" value="WD40/YVTN_repeat-like_dom_sf"/>
</dbReference>
<feature type="compositionally biased region" description="Low complexity" evidence="8">
    <location>
        <begin position="140"/>
        <end position="150"/>
    </location>
</feature>
<feature type="region of interest" description="Disordered" evidence="8">
    <location>
        <begin position="102"/>
        <end position="157"/>
    </location>
</feature>
<evidence type="ECO:0000313" key="10">
    <source>
        <dbReference type="EMBL" id="ORZ39050.1"/>
    </source>
</evidence>
<dbReference type="PROSITE" id="PS50082">
    <property type="entry name" value="WD_REPEATS_2"/>
    <property type="match status" value="4"/>
</dbReference>
<evidence type="ECO:0000256" key="4">
    <source>
        <dbReference type="ARBA" id="ARBA00022860"/>
    </source>
</evidence>
<accession>A0A1Y2HWU8</accession>
<dbReference type="SUPFAM" id="SSF50978">
    <property type="entry name" value="WD40 repeat-like"/>
    <property type="match status" value="1"/>
</dbReference>
<feature type="domain" description="Striatin N-terminal" evidence="9">
    <location>
        <begin position="32"/>
        <end position="186"/>
    </location>
</feature>
<dbReference type="AlphaFoldDB" id="A0A1Y2HWU8"/>
<dbReference type="SMART" id="SM00320">
    <property type="entry name" value="WD40"/>
    <property type="match status" value="7"/>
</dbReference>
<evidence type="ECO:0000256" key="6">
    <source>
        <dbReference type="PROSITE-ProRule" id="PRU00221"/>
    </source>
</evidence>
<reference evidence="10 11" key="1">
    <citation type="submission" date="2016-07" db="EMBL/GenBank/DDBJ databases">
        <title>Pervasive Adenine N6-methylation of Active Genes in Fungi.</title>
        <authorList>
            <consortium name="DOE Joint Genome Institute"/>
            <person name="Mondo S.J."/>
            <person name="Dannebaum R.O."/>
            <person name="Kuo R.C."/>
            <person name="Labutti K."/>
            <person name="Haridas S."/>
            <person name="Kuo A."/>
            <person name="Salamov A."/>
            <person name="Ahrendt S.R."/>
            <person name="Lipzen A."/>
            <person name="Sullivan W."/>
            <person name="Andreopoulos W.B."/>
            <person name="Clum A."/>
            <person name="Lindquist E."/>
            <person name="Daum C."/>
            <person name="Ramamoorthy G.K."/>
            <person name="Gryganskyi A."/>
            <person name="Culley D."/>
            <person name="Magnuson J.K."/>
            <person name="James T.Y."/>
            <person name="O'Malley M.A."/>
            <person name="Stajich J.E."/>
            <person name="Spatafora J.W."/>
            <person name="Visel A."/>
            <person name="Grigoriev I.V."/>
        </authorList>
    </citation>
    <scope>NUCLEOTIDE SEQUENCE [LARGE SCALE GENOMIC DNA]</scope>
    <source>
        <strain evidence="10 11">PL171</strain>
    </source>
</reference>
<feature type="region of interest" description="Disordered" evidence="8">
    <location>
        <begin position="265"/>
        <end position="337"/>
    </location>
</feature>
<evidence type="ECO:0000256" key="3">
    <source>
        <dbReference type="ARBA" id="ARBA00022737"/>
    </source>
</evidence>
<proteinExistence type="inferred from homology"/>
<evidence type="ECO:0000256" key="8">
    <source>
        <dbReference type="SAM" id="MobiDB-lite"/>
    </source>
</evidence>
<dbReference type="Proteomes" id="UP000193411">
    <property type="component" value="Unassembled WGS sequence"/>
</dbReference>
<gene>
    <name evidence="10" type="ORF">BCR44DRAFT_33326</name>
</gene>
<evidence type="ECO:0000259" key="9">
    <source>
        <dbReference type="Pfam" id="PF08232"/>
    </source>
</evidence>
<evidence type="ECO:0000256" key="2">
    <source>
        <dbReference type="ARBA" id="ARBA00022574"/>
    </source>
</evidence>
<dbReference type="InterPro" id="IPR051488">
    <property type="entry name" value="WD_repeat_striatin"/>
</dbReference>
<dbReference type="PRINTS" id="PR00320">
    <property type="entry name" value="GPROTEINBRPT"/>
</dbReference>
<dbReference type="EMBL" id="MCFL01000006">
    <property type="protein sequence ID" value="ORZ39050.1"/>
    <property type="molecule type" value="Genomic_DNA"/>
</dbReference>
<dbReference type="Pfam" id="PF00400">
    <property type="entry name" value="WD40"/>
    <property type="match status" value="4"/>
</dbReference>
<keyword evidence="4" id="KW-0112">Calmodulin-binding</keyword>
<keyword evidence="5 7" id="KW-0175">Coiled coil</keyword>
<dbReference type="InterPro" id="IPR020472">
    <property type="entry name" value="WD40_PAC1"/>
</dbReference>
<keyword evidence="11" id="KW-1185">Reference proteome</keyword>
<dbReference type="InterPro" id="IPR001680">
    <property type="entry name" value="WD40_rpt"/>
</dbReference>
<feature type="repeat" description="WD" evidence="6">
    <location>
        <begin position="344"/>
        <end position="376"/>
    </location>
</feature>
<dbReference type="OrthoDB" id="727118at2759"/>
<evidence type="ECO:0000256" key="1">
    <source>
        <dbReference type="ARBA" id="ARBA00009616"/>
    </source>
</evidence>
<dbReference type="PROSITE" id="PS50294">
    <property type="entry name" value="WD_REPEATS_REGION"/>
    <property type="match status" value="4"/>
</dbReference>
<feature type="compositionally biased region" description="Polar residues" evidence="8">
    <location>
        <begin position="310"/>
        <end position="325"/>
    </location>
</feature>
<dbReference type="Pfam" id="PF08232">
    <property type="entry name" value="Striatin"/>
    <property type="match status" value="1"/>
</dbReference>
<keyword evidence="3" id="KW-0677">Repeat</keyword>
<sequence>MNIVNVNGTSSYQTLGSGGSGGGGSGKSELSIPKVLHYLQSEWRKFELERDSWNIERAELMSKVAVLEGERRGLENVKADLLKRIKMLEYALRQERLKLLHSSSTTPSSTLNDDGLRPAIPVSSDEDNDSFNTEAPSHITTSTSAASPSTQQRDHRLGLVTRARQDSTRSRDVLKAYLKEVNTLCLTSKSGKSAGTVYDMFNVDPAATAAVSVAAASDAGARNLSSSKLPADTSSGSDQSNTSISASVMSSLGFTNMSTSTIVRDVPIGSRGGNASEEGMALSPSTSMERLPAGDVERRPPNTRRRKESLTQYPNESDQPLQRSIGTLDEQPKSPTSWKMKHTLRHHVDSVRMVDVHISDNILATASEDHTVKLWQYGHKKRDGEPYLTLRAHEAPVLAVAFDAHNDFLFSGGADSSLFLWKLTKDRTPYMPFDKRVFLTHFDGHTDAIWDLKMHPLNPLLASCSADGTVRLWDTQHLRPPLNHLLRTNGTPTSVAFVPTDRNKMLVSLSEGRVMVVDIETMSPISSFDAQDQAAANRVVVHPTMPLAMSVHDDGSLLFTDWATGGKVHRLGNAHPTSAAAIDVSPTGLTVATGGHDCSLRVWDIGSRSCLHETTGHRKRRDEGLWSVRFGGVVPGSSGAPADHAVSAILATAGADGLVKVFNAQ</sequence>
<dbReference type="InterPro" id="IPR036322">
    <property type="entry name" value="WD40_repeat_dom_sf"/>
</dbReference>
<feature type="repeat" description="WD" evidence="6">
    <location>
        <begin position="572"/>
        <end position="613"/>
    </location>
</feature>
<evidence type="ECO:0000256" key="5">
    <source>
        <dbReference type="ARBA" id="ARBA00023054"/>
    </source>
</evidence>
<comment type="similarity">
    <text evidence="1">Belongs to the WD repeat striatin family.</text>
</comment>
<dbReference type="STRING" id="765915.A0A1Y2HWU8"/>
<feature type="repeat" description="WD" evidence="6">
    <location>
        <begin position="390"/>
        <end position="431"/>
    </location>
</feature>
<organism evidence="10 11">
    <name type="scientific">Catenaria anguillulae PL171</name>
    <dbReference type="NCBI Taxonomy" id="765915"/>
    <lineage>
        <taxon>Eukaryota</taxon>
        <taxon>Fungi</taxon>
        <taxon>Fungi incertae sedis</taxon>
        <taxon>Blastocladiomycota</taxon>
        <taxon>Blastocladiomycetes</taxon>
        <taxon>Blastocladiales</taxon>
        <taxon>Catenariaceae</taxon>
        <taxon>Catenaria</taxon>
    </lineage>
</organism>
<dbReference type="PANTHER" id="PTHR15653:SF0">
    <property type="entry name" value="CONNECTOR OF KINASE TO AP-1, ISOFORM E"/>
    <property type="match status" value="1"/>
</dbReference>
<dbReference type="Gene3D" id="1.20.5.300">
    <property type="match status" value="1"/>
</dbReference>
<dbReference type="Gene3D" id="2.130.10.10">
    <property type="entry name" value="YVTN repeat-like/Quinoprotein amine dehydrogenase"/>
    <property type="match status" value="3"/>
</dbReference>